<dbReference type="PANTHER" id="PTHR13847:SF281">
    <property type="entry name" value="FAD DEPENDENT OXIDOREDUCTASE DOMAIN-CONTAINING PROTEIN"/>
    <property type="match status" value="1"/>
</dbReference>
<dbReference type="InterPro" id="IPR017941">
    <property type="entry name" value="Rieske_2Fe-2S"/>
</dbReference>
<evidence type="ECO:0000313" key="9">
    <source>
        <dbReference type="Proteomes" id="UP000782241"/>
    </source>
</evidence>
<keyword evidence="4" id="KW-0411">Iron-sulfur</keyword>
<evidence type="ECO:0000259" key="6">
    <source>
        <dbReference type="PROSITE" id="PS50213"/>
    </source>
</evidence>
<dbReference type="GO" id="GO:0046872">
    <property type="term" value="F:metal ion binding"/>
    <property type="evidence" value="ECO:0007669"/>
    <property type="project" value="UniProtKB-KW"/>
</dbReference>
<dbReference type="AlphaFoldDB" id="A0A9P7KR18"/>
<keyword evidence="3" id="KW-0408">Iron</keyword>
<dbReference type="PROSITE" id="PS51296">
    <property type="entry name" value="RIESKE"/>
    <property type="match status" value="1"/>
</dbReference>
<feature type="domain" description="FAS1" evidence="6">
    <location>
        <begin position="822"/>
        <end position="979"/>
    </location>
</feature>
<dbReference type="Gene3D" id="3.30.9.10">
    <property type="entry name" value="D-Amino Acid Oxidase, subunit A, domain 2"/>
    <property type="match status" value="1"/>
</dbReference>
<feature type="region of interest" description="Disordered" evidence="5">
    <location>
        <begin position="977"/>
        <end position="997"/>
    </location>
</feature>
<evidence type="ECO:0000256" key="1">
    <source>
        <dbReference type="ARBA" id="ARBA00022714"/>
    </source>
</evidence>
<keyword evidence="1" id="KW-0001">2Fe-2S</keyword>
<dbReference type="PANTHER" id="PTHR13847">
    <property type="entry name" value="SARCOSINE DEHYDROGENASE-RELATED"/>
    <property type="match status" value="1"/>
</dbReference>
<evidence type="ECO:0008006" key="10">
    <source>
        <dbReference type="Google" id="ProtNLM"/>
    </source>
</evidence>
<dbReference type="GO" id="GO:0051537">
    <property type="term" value="F:2 iron, 2 sulfur cluster binding"/>
    <property type="evidence" value="ECO:0007669"/>
    <property type="project" value="UniProtKB-KW"/>
</dbReference>
<comment type="caution">
    <text evidence="8">The sequence shown here is derived from an EMBL/GenBank/DDBJ whole genome shotgun (WGS) entry which is preliminary data.</text>
</comment>
<feature type="domain" description="Rieske" evidence="7">
    <location>
        <begin position="483"/>
        <end position="578"/>
    </location>
</feature>
<dbReference type="Gene3D" id="3.50.50.60">
    <property type="entry name" value="FAD/NAD(P)-binding domain"/>
    <property type="match status" value="1"/>
</dbReference>
<proteinExistence type="predicted"/>
<gene>
    <name evidence="8" type="ORF">KAF25_001566</name>
</gene>
<dbReference type="InterPro" id="IPR006076">
    <property type="entry name" value="FAD-dep_OxRdtase"/>
</dbReference>
<dbReference type="InterPro" id="IPR000782">
    <property type="entry name" value="FAS1_domain"/>
</dbReference>
<dbReference type="InterPro" id="IPR038010">
    <property type="entry name" value="YhfW_C"/>
</dbReference>
<dbReference type="FunFam" id="2.102.10.10:FF:000014">
    <property type="entry name" value="Oxidoreductase, FAD dependent"/>
    <property type="match status" value="1"/>
</dbReference>
<evidence type="ECO:0000256" key="2">
    <source>
        <dbReference type="ARBA" id="ARBA00022723"/>
    </source>
</evidence>
<evidence type="ECO:0000256" key="3">
    <source>
        <dbReference type="ARBA" id="ARBA00023004"/>
    </source>
</evidence>
<dbReference type="InterPro" id="IPR036188">
    <property type="entry name" value="FAD/NAD-bd_sf"/>
</dbReference>
<dbReference type="EMBL" id="JAGPUO010000024">
    <property type="protein sequence ID" value="KAG5655996.1"/>
    <property type="molecule type" value="Genomic_DNA"/>
</dbReference>
<keyword evidence="2" id="KW-0479">Metal-binding</keyword>
<dbReference type="SMART" id="SM00554">
    <property type="entry name" value="FAS1"/>
    <property type="match status" value="2"/>
</dbReference>
<accession>A0A9P7KR18</accession>
<evidence type="ECO:0000259" key="7">
    <source>
        <dbReference type="PROSITE" id="PS51296"/>
    </source>
</evidence>
<dbReference type="Gene3D" id="2.102.10.10">
    <property type="entry name" value="Rieske [2Fe-2S] iron-sulphur domain"/>
    <property type="match status" value="1"/>
</dbReference>
<name>A0A9P7KR18_9HYPO</name>
<sequence>MLYSLASASLRVSRISRRCTVQLSFRAYQSTMASNKSQQFFHTSGATDSVWVHLDPVSNRPSFSKLSQDIETDVCIVGAGIAGISTAYELVTRGREVVLLEARQVLSGETGRTSGHLTNDLDDGYVEIAKLHGEEKARLAAESHAWGRDHIGEVSQKLGIECEYRKLPAYEVSQYSNRDKEHQDEMNELRKEEAAQRKLGMDSVFDENLTVRGWDGAIDQRGGLVVKNQAAFHPTKYLNGVLKWLETQPNFRCFDQTRVMSVEEKGIEILGIGNKSVEIKTSDGKTIKCSDAVEATCVPLQKLSVIVQLEFLRSYCIAARVPKGVIEDCLLYDQAEAYKYIRLTECDEEHDYLIVGGCDHKVGQEDTTTEFKELEDWTRERFSQVRSVDYKWSGQIVEPIDYMQFIGKNQGNDHIYIITGDSGDGLTHGVLAGKLIADEIDGVKNPWADLYSPKRMASIVKSLPSMVAHDLQVNSQYKRFLQTDITDIEDLGRGMGAVLNKVGSKPIAVYRDEEGNVKQYSALCPHLKGVVCWNTTEKSFDCPIHGSRFSREGICVMGPSKGNLAPVDEAGKADQENVAGDNRRASVLALTLATAASAVVIPESFDGLNNFKDDIKHTLEGIPNRLRKSLDEATDQLSSEIAAAIHNKVQDEEAFFPTTDEDSDEDASIFGRTGGDFTDHTTYELIAKSNHTKKFFKLVQEHEKFGKLLNSTDANYTLFVPTDEAFEHIPHHHKDKPSDEFVEDVLNYHLGIGEYPASRILFTHTVPTVLKESLLGDKPQRLRTSVGLSGVRVNVYSKVIAVNFKTKNGIIHAVNRILVPPPYIGKEISLFPSQFSTLLLAYDKTDFVKYIHDVPMVGSTVFAPSNQAWARLGARANAFLFNTDTGKKYLRALLKYQIVPNVTLYSDEVYYGDEKMSKKLTGHGDNFHLELPTLLERSVGVDVHTFKSWTTIVLNGQTSIGFQDAVGKNGVIQVPRSIPIPPHRKGEHPSEVDGEISVEELVERLQDYVEDEEDDGEYQDNEL</sequence>
<organism evidence="8 9">
    <name type="scientific">Fusarium avenaceum</name>
    <dbReference type="NCBI Taxonomy" id="40199"/>
    <lineage>
        <taxon>Eukaryota</taxon>
        <taxon>Fungi</taxon>
        <taxon>Dikarya</taxon>
        <taxon>Ascomycota</taxon>
        <taxon>Pezizomycotina</taxon>
        <taxon>Sordariomycetes</taxon>
        <taxon>Hypocreomycetidae</taxon>
        <taxon>Hypocreales</taxon>
        <taxon>Nectriaceae</taxon>
        <taxon>Fusarium</taxon>
        <taxon>Fusarium tricinctum species complex</taxon>
    </lineage>
</organism>
<dbReference type="SUPFAM" id="SSF51905">
    <property type="entry name" value="FAD/NAD(P)-binding domain"/>
    <property type="match status" value="1"/>
</dbReference>
<dbReference type="Proteomes" id="UP000782241">
    <property type="component" value="Unassembled WGS sequence"/>
</dbReference>
<keyword evidence="9" id="KW-1185">Reference proteome</keyword>
<dbReference type="PROSITE" id="PS50213">
    <property type="entry name" value="FAS1"/>
    <property type="match status" value="2"/>
</dbReference>
<reference evidence="8" key="1">
    <citation type="submission" date="2021-04" db="EMBL/GenBank/DDBJ databases">
        <title>Draft genome of Fusarium avenaceum strain F156N33, isolated from an atmospheric sample in Virginia.</title>
        <authorList>
            <person name="Yang S."/>
            <person name="Vinatzer B.A."/>
            <person name="Coleman J."/>
        </authorList>
    </citation>
    <scope>NUCLEOTIDE SEQUENCE</scope>
    <source>
        <strain evidence="8">F156N33</strain>
    </source>
</reference>
<dbReference type="SUPFAM" id="SSF82153">
    <property type="entry name" value="FAS1 domain"/>
    <property type="match status" value="2"/>
</dbReference>
<dbReference type="InterPro" id="IPR036378">
    <property type="entry name" value="FAS1_dom_sf"/>
</dbReference>
<dbReference type="Gene3D" id="2.30.180.10">
    <property type="entry name" value="FAS1 domain"/>
    <property type="match status" value="2"/>
</dbReference>
<dbReference type="Pfam" id="PF00355">
    <property type="entry name" value="Rieske"/>
    <property type="match status" value="1"/>
</dbReference>
<dbReference type="InterPro" id="IPR036922">
    <property type="entry name" value="Rieske_2Fe-2S_sf"/>
</dbReference>
<dbReference type="GO" id="GO:0005737">
    <property type="term" value="C:cytoplasm"/>
    <property type="evidence" value="ECO:0007669"/>
    <property type="project" value="TreeGrafter"/>
</dbReference>
<dbReference type="Pfam" id="PF02469">
    <property type="entry name" value="Fasciclin"/>
    <property type="match status" value="2"/>
</dbReference>
<feature type="domain" description="FAS1" evidence="6">
    <location>
        <begin position="679"/>
        <end position="818"/>
    </location>
</feature>
<dbReference type="CDD" id="cd03477">
    <property type="entry name" value="Rieske_YhfW_C"/>
    <property type="match status" value="1"/>
</dbReference>
<dbReference type="SUPFAM" id="SSF50022">
    <property type="entry name" value="ISP domain"/>
    <property type="match status" value="1"/>
</dbReference>
<evidence type="ECO:0000313" key="8">
    <source>
        <dbReference type="EMBL" id="KAG5655996.1"/>
    </source>
</evidence>
<dbReference type="Pfam" id="PF01266">
    <property type="entry name" value="DAO"/>
    <property type="match status" value="1"/>
</dbReference>
<evidence type="ECO:0000256" key="5">
    <source>
        <dbReference type="SAM" id="MobiDB-lite"/>
    </source>
</evidence>
<protein>
    <recommendedName>
        <fullName evidence="10">Rieske domain-containing protein</fullName>
    </recommendedName>
</protein>
<evidence type="ECO:0000256" key="4">
    <source>
        <dbReference type="ARBA" id="ARBA00023014"/>
    </source>
</evidence>